<keyword evidence="3" id="KW-1185">Reference proteome</keyword>
<keyword evidence="1" id="KW-0472">Membrane</keyword>
<sequence length="165" mass="18172">MVGVESFFPGFSTTSAMITMVAIIAGVLNYLYGPYWGVRKVPGPPAIPLVGHLPLLAKYGPDLFSVLAERYGPIYRFHMGRQPLIIVADAELCREVGIKKFKDFPNRSIPSPIAASPLHQKGLFFTRDARWSTMRNACVISLPAITLGQLSALNAILYRTCNAKF</sequence>
<dbReference type="GO" id="GO:0005506">
    <property type="term" value="F:iron ion binding"/>
    <property type="evidence" value="ECO:0007669"/>
    <property type="project" value="InterPro"/>
</dbReference>
<dbReference type="GO" id="GO:0004497">
    <property type="term" value="F:monooxygenase activity"/>
    <property type="evidence" value="ECO:0007669"/>
    <property type="project" value="InterPro"/>
</dbReference>
<keyword evidence="1" id="KW-0812">Transmembrane</keyword>
<dbReference type="Proteomes" id="UP001163823">
    <property type="component" value="Chromosome 6"/>
</dbReference>
<name>A0AAD7LY14_QUISA</name>
<dbReference type="PANTHER" id="PTHR24301">
    <property type="entry name" value="THROMBOXANE-A SYNTHASE"/>
    <property type="match status" value="1"/>
</dbReference>
<dbReference type="GO" id="GO:0020037">
    <property type="term" value="F:heme binding"/>
    <property type="evidence" value="ECO:0007669"/>
    <property type="project" value="InterPro"/>
</dbReference>
<comment type="caution">
    <text evidence="2">The sequence shown here is derived from an EMBL/GenBank/DDBJ whole genome shotgun (WGS) entry which is preliminary data.</text>
</comment>
<evidence type="ECO:0000313" key="3">
    <source>
        <dbReference type="Proteomes" id="UP001163823"/>
    </source>
</evidence>
<dbReference type="KEGG" id="qsa:O6P43_015889"/>
<accession>A0AAD7LY14</accession>
<keyword evidence="1" id="KW-1133">Transmembrane helix</keyword>
<dbReference type="AlphaFoldDB" id="A0AAD7LY14"/>
<proteinExistence type="predicted"/>
<dbReference type="InterPro" id="IPR001128">
    <property type="entry name" value="Cyt_P450"/>
</dbReference>
<reference evidence="2" key="1">
    <citation type="journal article" date="2023" name="Science">
        <title>Elucidation of the pathway for biosynthesis of saponin adjuvants from the soapbark tree.</title>
        <authorList>
            <person name="Reed J."/>
            <person name="Orme A."/>
            <person name="El-Demerdash A."/>
            <person name="Owen C."/>
            <person name="Martin L.B.B."/>
            <person name="Misra R.C."/>
            <person name="Kikuchi S."/>
            <person name="Rejzek M."/>
            <person name="Martin A.C."/>
            <person name="Harkess A."/>
            <person name="Leebens-Mack J."/>
            <person name="Louveau T."/>
            <person name="Stephenson M.J."/>
            <person name="Osbourn A."/>
        </authorList>
    </citation>
    <scope>NUCLEOTIDE SEQUENCE</scope>
    <source>
        <strain evidence="2">S10</strain>
    </source>
</reference>
<evidence type="ECO:0000313" key="2">
    <source>
        <dbReference type="EMBL" id="KAJ7966414.1"/>
    </source>
</evidence>
<feature type="transmembrane region" description="Helical" evidence="1">
    <location>
        <begin position="6"/>
        <end position="32"/>
    </location>
</feature>
<dbReference type="SUPFAM" id="SSF48264">
    <property type="entry name" value="Cytochrome P450"/>
    <property type="match status" value="1"/>
</dbReference>
<dbReference type="PANTHER" id="PTHR24301:SF2">
    <property type="entry name" value="THROMBOXANE-A SYNTHASE"/>
    <property type="match status" value="1"/>
</dbReference>
<dbReference type="InterPro" id="IPR036396">
    <property type="entry name" value="Cyt_P450_sf"/>
</dbReference>
<protein>
    <submittedName>
        <fullName evidence="2">Cytochrome P450</fullName>
    </submittedName>
</protein>
<dbReference type="Gene3D" id="1.10.630.10">
    <property type="entry name" value="Cytochrome P450"/>
    <property type="match status" value="1"/>
</dbReference>
<evidence type="ECO:0000256" key="1">
    <source>
        <dbReference type="SAM" id="Phobius"/>
    </source>
</evidence>
<dbReference type="Pfam" id="PF00067">
    <property type="entry name" value="p450"/>
    <property type="match status" value="1"/>
</dbReference>
<dbReference type="GO" id="GO:0016705">
    <property type="term" value="F:oxidoreductase activity, acting on paired donors, with incorporation or reduction of molecular oxygen"/>
    <property type="evidence" value="ECO:0007669"/>
    <property type="project" value="InterPro"/>
</dbReference>
<gene>
    <name evidence="2" type="ORF">O6P43_015889</name>
</gene>
<dbReference type="EMBL" id="JARAOO010000006">
    <property type="protein sequence ID" value="KAJ7966414.1"/>
    <property type="molecule type" value="Genomic_DNA"/>
</dbReference>
<organism evidence="2 3">
    <name type="scientific">Quillaja saponaria</name>
    <name type="common">Soap bark tree</name>
    <dbReference type="NCBI Taxonomy" id="32244"/>
    <lineage>
        <taxon>Eukaryota</taxon>
        <taxon>Viridiplantae</taxon>
        <taxon>Streptophyta</taxon>
        <taxon>Embryophyta</taxon>
        <taxon>Tracheophyta</taxon>
        <taxon>Spermatophyta</taxon>
        <taxon>Magnoliopsida</taxon>
        <taxon>eudicotyledons</taxon>
        <taxon>Gunneridae</taxon>
        <taxon>Pentapetalae</taxon>
        <taxon>rosids</taxon>
        <taxon>fabids</taxon>
        <taxon>Fabales</taxon>
        <taxon>Quillajaceae</taxon>
        <taxon>Quillaja</taxon>
    </lineage>
</organism>